<protein>
    <submittedName>
        <fullName evidence="8">Uncharacterized protein</fullName>
    </submittedName>
</protein>
<dbReference type="PANTHER" id="PTHR11819">
    <property type="entry name" value="SOLUTE CARRIER FAMILY 5"/>
    <property type="match status" value="1"/>
</dbReference>
<comment type="similarity">
    <text evidence="2 6">Belongs to the sodium:solute symporter (SSF) (TC 2.A.21) family.</text>
</comment>
<evidence type="ECO:0000256" key="1">
    <source>
        <dbReference type="ARBA" id="ARBA00004141"/>
    </source>
</evidence>
<feature type="transmembrane region" description="Helical" evidence="7">
    <location>
        <begin position="448"/>
        <end position="468"/>
    </location>
</feature>
<feature type="transmembrane region" description="Helical" evidence="7">
    <location>
        <begin position="389"/>
        <end position="411"/>
    </location>
</feature>
<dbReference type="Pfam" id="PF00474">
    <property type="entry name" value="SSF"/>
    <property type="match status" value="1"/>
</dbReference>
<feature type="transmembrane region" description="Helical" evidence="7">
    <location>
        <begin position="115"/>
        <end position="143"/>
    </location>
</feature>
<evidence type="ECO:0000256" key="5">
    <source>
        <dbReference type="ARBA" id="ARBA00023136"/>
    </source>
</evidence>
<dbReference type="InterPro" id="IPR001734">
    <property type="entry name" value="Na/solute_symporter"/>
</dbReference>
<dbReference type="InterPro" id="IPR038377">
    <property type="entry name" value="Na/Glc_symporter_sf"/>
</dbReference>
<feature type="transmembrane region" description="Helical" evidence="7">
    <location>
        <begin position="358"/>
        <end position="377"/>
    </location>
</feature>
<keyword evidence="5 7" id="KW-0472">Membrane</keyword>
<feature type="transmembrane region" description="Helical" evidence="7">
    <location>
        <begin position="6"/>
        <end position="24"/>
    </location>
</feature>
<evidence type="ECO:0000313" key="9">
    <source>
        <dbReference type="Proteomes" id="UP000004836"/>
    </source>
</evidence>
<feature type="transmembrane region" description="Helical" evidence="7">
    <location>
        <begin position="500"/>
        <end position="519"/>
    </location>
</feature>
<evidence type="ECO:0000256" key="3">
    <source>
        <dbReference type="ARBA" id="ARBA00022692"/>
    </source>
</evidence>
<feature type="transmembrane region" description="Helical" evidence="7">
    <location>
        <begin position="265"/>
        <end position="295"/>
    </location>
</feature>
<feature type="transmembrane region" description="Helical" evidence="7">
    <location>
        <begin position="418"/>
        <end position="436"/>
    </location>
</feature>
<keyword evidence="4 7" id="KW-1133">Transmembrane helix</keyword>
<organism evidence="8 9">
    <name type="scientific">alpha proteobacterium IMCC14465</name>
    <dbReference type="NCBI Taxonomy" id="1220535"/>
    <lineage>
        <taxon>Bacteria</taxon>
        <taxon>Pseudomonadati</taxon>
        <taxon>Pseudomonadota</taxon>
        <taxon>Alphaproteobacteria</taxon>
        <taxon>PS1 clade</taxon>
    </lineage>
</organism>
<dbReference type="NCBIfam" id="TIGR00813">
    <property type="entry name" value="sss"/>
    <property type="match status" value="1"/>
</dbReference>
<reference evidence="8 9" key="1">
    <citation type="journal article" date="2012" name="J. Bacteriol.">
        <title>Genome Sequence of Strain IMCC14465, Isolated from the East Sea, Belonging to the PS1 Clade of Alphaproteobacteria.</title>
        <authorList>
            <person name="Yang S.J."/>
            <person name="Kang I."/>
            <person name="Cho J.C."/>
        </authorList>
    </citation>
    <scope>NUCLEOTIDE SEQUENCE [LARGE SCALE GENOMIC DNA]</scope>
    <source>
        <strain evidence="8 9">IMCC14465</strain>
    </source>
</reference>
<feature type="transmembrane region" description="Helical" evidence="7">
    <location>
        <begin position="183"/>
        <end position="204"/>
    </location>
</feature>
<evidence type="ECO:0000256" key="6">
    <source>
        <dbReference type="RuleBase" id="RU362091"/>
    </source>
</evidence>
<feature type="transmembrane region" description="Helical" evidence="7">
    <location>
        <begin position="155"/>
        <end position="176"/>
    </location>
</feature>
<gene>
    <name evidence="8" type="ORF">IMCC14465_18430</name>
</gene>
<feature type="transmembrane region" description="Helical" evidence="7">
    <location>
        <begin position="45"/>
        <end position="73"/>
    </location>
</feature>
<dbReference type="PANTHER" id="PTHR11819:SF195">
    <property type="entry name" value="SODIUM_GLUCOSE COTRANSPORTER 4"/>
    <property type="match status" value="1"/>
</dbReference>
<dbReference type="STRING" id="1220535.IMCC14465_18430"/>
<dbReference type="GO" id="GO:0005412">
    <property type="term" value="F:D-glucose:sodium symporter activity"/>
    <property type="evidence" value="ECO:0007669"/>
    <property type="project" value="TreeGrafter"/>
</dbReference>
<dbReference type="OrthoDB" id="9814523at2"/>
<dbReference type="Proteomes" id="UP000004836">
    <property type="component" value="Unassembled WGS sequence"/>
</dbReference>
<evidence type="ECO:0000256" key="7">
    <source>
        <dbReference type="SAM" id="Phobius"/>
    </source>
</evidence>
<keyword evidence="9" id="KW-1185">Reference proteome</keyword>
<sequence>MVGVDYTILFVTLVTILFFGLAGKKKHDTLEDFFLGSRNLSWLKIGASLFATNFSASALVGITGAAYLTGIAIYNYEWIGILALIFMALVLYKMLLGSGVFTISEYLSKRYDHRVMIFYSVFMIFMIIFIDLAGALYVGGLILSSLIPSLSVTQIIMLAVIFSGVYVLAGGLAAISRTDSLQFLIIIAGSVTVAYFSVASIQLIDDFQAGLAPESFSLIRPLNDRAVPWPGLITGIPILCAYFWFANQNMLQWGLSAKSLRDAQFGLVFTGFLKLSVFFILVVPGVFAAVLFPGIDEPDKVYLILLTELLPAGALGLAMTGLVAALLSNTDSSLHAATTIFTLDLVRRGKPNLSDKQLILISRVFTLVIMIISAFWAREIDKFDTLFEYVQSTLSYSITPLVTVYVGGIFIKRITPNAAFYSLLIGIASSLSLAVLKNYIPIFDFHYLYVPLPICILCLISMFIISYVDASTSDKAVVLDKHLTWSGAEHSVIEVLKDRALLVATVLLLISTLSFVFLFA</sequence>
<feature type="transmembrane region" description="Helical" evidence="7">
    <location>
        <begin position="79"/>
        <end position="103"/>
    </location>
</feature>
<proteinExistence type="inferred from homology"/>
<dbReference type="Gene3D" id="1.20.1730.10">
    <property type="entry name" value="Sodium/glucose cotransporter"/>
    <property type="match status" value="1"/>
</dbReference>
<dbReference type="AlphaFoldDB" id="J9DE63"/>
<dbReference type="eggNOG" id="COG4146">
    <property type="taxonomic scope" value="Bacteria"/>
</dbReference>
<comment type="subcellular location">
    <subcellularLocation>
        <location evidence="1">Membrane</location>
        <topology evidence="1">Multi-pass membrane protein</topology>
    </subcellularLocation>
</comment>
<comment type="caution">
    <text evidence="8">The sequence shown here is derived from an EMBL/GenBank/DDBJ whole genome shotgun (WGS) entry which is preliminary data.</text>
</comment>
<accession>J9DE63</accession>
<evidence type="ECO:0000256" key="4">
    <source>
        <dbReference type="ARBA" id="ARBA00022989"/>
    </source>
</evidence>
<feature type="transmembrane region" description="Helical" evidence="7">
    <location>
        <begin position="226"/>
        <end position="245"/>
    </location>
</feature>
<keyword evidence="3 7" id="KW-0812">Transmembrane</keyword>
<feature type="transmembrane region" description="Helical" evidence="7">
    <location>
        <begin position="301"/>
        <end position="327"/>
    </location>
</feature>
<dbReference type="PROSITE" id="PS50283">
    <property type="entry name" value="NA_SOLUT_SYMP_3"/>
    <property type="match status" value="1"/>
</dbReference>
<evidence type="ECO:0000256" key="2">
    <source>
        <dbReference type="ARBA" id="ARBA00006434"/>
    </source>
</evidence>
<evidence type="ECO:0000313" key="8">
    <source>
        <dbReference type="EMBL" id="EJW20418.1"/>
    </source>
</evidence>
<dbReference type="EMBL" id="ALYF01000012">
    <property type="protein sequence ID" value="EJW20418.1"/>
    <property type="molecule type" value="Genomic_DNA"/>
</dbReference>
<name>J9DE63_9PROT</name>
<dbReference type="GO" id="GO:0005886">
    <property type="term" value="C:plasma membrane"/>
    <property type="evidence" value="ECO:0007669"/>
    <property type="project" value="TreeGrafter"/>
</dbReference>